<keyword evidence="1" id="KW-0812">Transmembrane</keyword>
<protein>
    <submittedName>
        <fullName evidence="3">MCP four helix bundle domain-containing protein</fullName>
    </submittedName>
</protein>
<keyword evidence="1" id="KW-1133">Transmembrane helix</keyword>
<dbReference type="InterPro" id="IPR024478">
    <property type="entry name" value="HlyB_4HB_MCP"/>
</dbReference>
<feature type="transmembrane region" description="Helical" evidence="1">
    <location>
        <begin position="191"/>
        <end position="211"/>
    </location>
</feature>
<name>A0ABS7CYR2_9BACT</name>
<reference evidence="3 4" key="1">
    <citation type="journal article" date="2016" name="Int. J. Syst. Evol. Microbiol.">
        <title>Pontibacter aydingkolensis sp. nov., isolated from soil of a salt lake.</title>
        <authorList>
            <person name="Osman G."/>
            <person name="Zhang T."/>
            <person name="Lou K."/>
            <person name="Gao Y."/>
            <person name="Chang W."/>
            <person name="Lin Q."/>
            <person name="Yang H.M."/>
            <person name="Huo X.D."/>
            <person name="Wang N."/>
        </authorList>
    </citation>
    <scope>NUCLEOTIDE SEQUENCE [LARGE SCALE GENOMIC DNA]</scope>
    <source>
        <strain evidence="3 4">KACC 19255</strain>
    </source>
</reference>
<sequence length="228" mass="26033">MNWSINLRQRDKIALALGFIFLVIVLANWFVNYSMKQISGQFKSVYEDRLIPALDISAIVELSYKNHLLLEEHILESDLSVKNKLSEQITRNQHEIDSILVKFEATYLTKEERIDLESYKQARQDLLAVQQNILRQSGNLNTIAARDSYTTAGNASFQLLLNPLHDLGKIQETIGHDLLDSAERQMNMIKVLSTLVIAMAVIIALLVTTLLQTSRKLNSIKQQNFHLN</sequence>
<proteinExistence type="predicted"/>
<dbReference type="Pfam" id="PF12729">
    <property type="entry name" value="4HB_MCP_1"/>
    <property type="match status" value="1"/>
</dbReference>
<feature type="transmembrane region" description="Helical" evidence="1">
    <location>
        <begin position="12"/>
        <end position="31"/>
    </location>
</feature>
<evidence type="ECO:0000313" key="3">
    <source>
        <dbReference type="EMBL" id="MBW7468989.1"/>
    </source>
</evidence>
<gene>
    <name evidence="3" type="ORF">K0O23_18075</name>
</gene>
<dbReference type="EMBL" id="JAHYXK010000024">
    <property type="protein sequence ID" value="MBW7468989.1"/>
    <property type="molecule type" value="Genomic_DNA"/>
</dbReference>
<feature type="domain" description="Chemotaxis methyl-accepting receptor HlyB-like 4HB MCP" evidence="2">
    <location>
        <begin position="10"/>
        <end position="183"/>
    </location>
</feature>
<accession>A0ABS7CYR2</accession>
<evidence type="ECO:0000313" key="4">
    <source>
        <dbReference type="Proteomes" id="UP000813018"/>
    </source>
</evidence>
<dbReference type="RefSeq" id="WP_219878862.1">
    <property type="nucleotide sequence ID" value="NZ_JAHYXK010000024.1"/>
</dbReference>
<organism evidence="3 4">
    <name type="scientific">Pontibacter aydingkolensis</name>
    <dbReference type="NCBI Taxonomy" id="1911536"/>
    <lineage>
        <taxon>Bacteria</taxon>
        <taxon>Pseudomonadati</taxon>
        <taxon>Bacteroidota</taxon>
        <taxon>Cytophagia</taxon>
        <taxon>Cytophagales</taxon>
        <taxon>Hymenobacteraceae</taxon>
        <taxon>Pontibacter</taxon>
    </lineage>
</organism>
<keyword evidence="1" id="KW-0472">Membrane</keyword>
<evidence type="ECO:0000256" key="1">
    <source>
        <dbReference type="SAM" id="Phobius"/>
    </source>
</evidence>
<evidence type="ECO:0000259" key="2">
    <source>
        <dbReference type="Pfam" id="PF12729"/>
    </source>
</evidence>
<comment type="caution">
    <text evidence="3">The sequence shown here is derived from an EMBL/GenBank/DDBJ whole genome shotgun (WGS) entry which is preliminary data.</text>
</comment>
<dbReference type="Proteomes" id="UP000813018">
    <property type="component" value="Unassembled WGS sequence"/>
</dbReference>
<keyword evidence="4" id="KW-1185">Reference proteome</keyword>